<feature type="DNA-binding region" description="H-T-H motif" evidence="5">
    <location>
        <begin position="32"/>
        <end position="51"/>
    </location>
</feature>
<dbReference type="PRINTS" id="PR00455">
    <property type="entry name" value="HTHTETR"/>
</dbReference>
<protein>
    <recommendedName>
        <fullName evidence="6">HTH tetR-type domain-containing protein</fullName>
    </recommendedName>
</protein>
<keyword evidence="3 5" id="KW-0238">DNA-binding</keyword>
<evidence type="ECO:0000259" key="6">
    <source>
        <dbReference type="PROSITE" id="PS50977"/>
    </source>
</evidence>
<organism evidence="7">
    <name type="scientific">uncultured Rubrobacteraceae bacterium</name>
    <dbReference type="NCBI Taxonomy" id="349277"/>
    <lineage>
        <taxon>Bacteria</taxon>
        <taxon>Bacillati</taxon>
        <taxon>Actinomycetota</taxon>
        <taxon>Rubrobacteria</taxon>
        <taxon>Rubrobacterales</taxon>
        <taxon>Rubrobacteraceae</taxon>
        <taxon>environmental samples</taxon>
    </lineage>
</organism>
<dbReference type="Pfam" id="PF13977">
    <property type="entry name" value="TetR_C_6"/>
    <property type="match status" value="1"/>
</dbReference>
<evidence type="ECO:0000256" key="3">
    <source>
        <dbReference type="ARBA" id="ARBA00023125"/>
    </source>
</evidence>
<dbReference type="InterPro" id="IPR036271">
    <property type="entry name" value="Tet_transcr_reg_TetR-rel_C_sf"/>
</dbReference>
<evidence type="ECO:0000256" key="4">
    <source>
        <dbReference type="ARBA" id="ARBA00023163"/>
    </source>
</evidence>
<proteinExistence type="predicted"/>
<evidence type="ECO:0000256" key="2">
    <source>
        <dbReference type="ARBA" id="ARBA00023015"/>
    </source>
</evidence>
<gene>
    <name evidence="7" type="ORF">AVDCRST_MAG82-3028</name>
</gene>
<accession>A0A6J4QGD0</accession>
<keyword evidence="4" id="KW-0804">Transcription</keyword>
<dbReference type="InterPro" id="IPR039538">
    <property type="entry name" value="BetI_C"/>
</dbReference>
<evidence type="ECO:0000313" key="7">
    <source>
        <dbReference type="EMBL" id="CAA9442562.1"/>
    </source>
</evidence>
<keyword evidence="1" id="KW-0678">Repressor</keyword>
<evidence type="ECO:0000256" key="5">
    <source>
        <dbReference type="PROSITE-ProRule" id="PRU00335"/>
    </source>
</evidence>
<dbReference type="AlphaFoldDB" id="A0A6J4QGD0"/>
<dbReference type="EMBL" id="CADCVA010000368">
    <property type="protein sequence ID" value="CAA9442562.1"/>
    <property type="molecule type" value="Genomic_DNA"/>
</dbReference>
<dbReference type="PROSITE" id="PS50977">
    <property type="entry name" value="HTH_TETR_2"/>
    <property type="match status" value="1"/>
</dbReference>
<dbReference type="SUPFAM" id="SSF46689">
    <property type="entry name" value="Homeodomain-like"/>
    <property type="match status" value="1"/>
</dbReference>
<dbReference type="GO" id="GO:0000976">
    <property type="term" value="F:transcription cis-regulatory region binding"/>
    <property type="evidence" value="ECO:0007669"/>
    <property type="project" value="TreeGrafter"/>
</dbReference>
<dbReference type="PANTHER" id="PTHR30055:SF200">
    <property type="entry name" value="HTH-TYPE TRANSCRIPTIONAL REPRESSOR BDCR"/>
    <property type="match status" value="1"/>
</dbReference>
<dbReference type="PANTHER" id="PTHR30055">
    <property type="entry name" value="HTH-TYPE TRANSCRIPTIONAL REGULATOR RUTR"/>
    <property type="match status" value="1"/>
</dbReference>
<reference evidence="7" key="1">
    <citation type="submission" date="2020-02" db="EMBL/GenBank/DDBJ databases">
        <authorList>
            <person name="Meier V. D."/>
        </authorList>
    </citation>
    <scope>NUCLEOTIDE SEQUENCE</scope>
    <source>
        <strain evidence="7">AVDCRST_MAG82</strain>
    </source>
</reference>
<dbReference type="SUPFAM" id="SSF48498">
    <property type="entry name" value="Tetracyclin repressor-like, C-terminal domain"/>
    <property type="match status" value="1"/>
</dbReference>
<sequence>MGARPKLAQKRRTQMLEAAIEVIAERGLCDTRIADVADMADLSPALVVYYFGSKESLLTEALAYAGDLFYIEAFRELTGIEGALDRLVRLIELACPSVVRRESAEYRTLWVELWSWALRNEEAARKREALERRWRNTIAEVVREGQRSGEFGPCDPERFATYLSALMDGLALQGLFGDPAVNGDLANEMCLRAASRELGVDALGQRYEEGGTGQEELAAEG</sequence>
<evidence type="ECO:0000256" key="1">
    <source>
        <dbReference type="ARBA" id="ARBA00022491"/>
    </source>
</evidence>
<dbReference type="InterPro" id="IPR050109">
    <property type="entry name" value="HTH-type_TetR-like_transc_reg"/>
</dbReference>
<dbReference type="InterPro" id="IPR001647">
    <property type="entry name" value="HTH_TetR"/>
</dbReference>
<name>A0A6J4QGD0_9ACTN</name>
<dbReference type="Gene3D" id="1.10.357.10">
    <property type="entry name" value="Tetracycline Repressor, domain 2"/>
    <property type="match status" value="1"/>
</dbReference>
<feature type="domain" description="HTH tetR-type" evidence="6">
    <location>
        <begin position="9"/>
        <end position="69"/>
    </location>
</feature>
<dbReference type="InterPro" id="IPR009057">
    <property type="entry name" value="Homeodomain-like_sf"/>
</dbReference>
<dbReference type="Pfam" id="PF00440">
    <property type="entry name" value="TetR_N"/>
    <property type="match status" value="1"/>
</dbReference>
<dbReference type="GO" id="GO:0003700">
    <property type="term" value="F:DNA-binding transcription factor activity"/>
    <property type="evidence" value="ECO:0007669"/>
    <property type="project" value="TreeGrafter"/>
</dbReference>
<keyword evidence="2" id="KW-0805">Transcription regulation</keyword>